<dbReference type="PROSITE" id="PS50090">
    <property type="entry name" value="MYB_LIKE"/>
    <property type="match status" value="1"/>
</dbReference>
<keyword evidence="4" id="KW-1185">Reference proteome</keyword>
<gene>
    <name evidence="3" type="ORF">AAJ76_500025867</name>
</gene>
<proteinExistence type="predicted"/>
<dbReference type="PROSITE" id="PS51294">
    <property type="entry name" value="HTH_MYB"/>
    <property type="match status" value="1"/>
</dbReference>
<sequence length="190" mass="22716">MNNSDDEKIEKLELHIACRPEDDFRDILAYADKRKGIVWTPEEEEILVEGLKKYGKGHWKQILDSFKDDLNPNRRMKDLSDKVRILEKQTTYQKRSKQDWWEVDQNNNPVCKMGEKVIYRAKLPYEAAFKCAYTKNYTSGETKYIKICYEEAGKFWYHLYIATYHKNENARNRIKVRKISGQSPYRKDGM</sequence>
<dbReference type="EMBL" id="JPQZ01000005">
    <property type="protein sequence ID" value="KKO76216.1"/>
    <property type="molecule type" value="Genomic_DNA"/>
</dbReference>
<organism evidence="3 4">
    <name type="scientific">Vairimorpha ceranae</name>
    <dbReference type="NCBI Taxonomy" id="40302"/>
    <lineage>
        <taxon>Eukaryota</taxon>
        <taxon>Fungi</taxon>
        <taxon>Fungi incertae sedis</taxon>
        <taxon>Microsporidia</taxon>
        <taxon>Nosematidae</taxon>
        <taxon>Vairimorpha</taxon>
    </lineage>
</organism>
<dbReference type="CDD" id="cd11660">
    <property type="entry name" value="SANT_TRF"/>
    <property type="match status" value="1"/>
</dbReference>
<dbReference type="VEuPathDB" id="MicrosporidiaDB:NCER_100273"/>
<feature type="domain" description="Myb-like" evidence="1">
    <location>
        <begin position="39"/>
        <end position="82"/>
    </location>
</feature>
<reference evidence="3 4" key="1">
    <citation type="journal article" date="2015" name="Environ. Microbiol.">
        <title>Genome analyses suggest the presence of polyploidy and recent human-driven expansions in eight global populations of the honeybee pathogen Nosema ceranae.</title>
        <authorList>
            <person name="Pelin A."/>
            <person name="Selman M."/>
            <person name="Aris-Brosou S."/>
            <person name="Farinelli L."/>
            <person name="Corradi N."/>
        </authorList>
    </citation>
    <scope>NUCLEOTIDE SEQUENCE [LARGE SCALE GENOMIC DNA]</scope>
    <source>
        <strain evidence="3 4">PA08 1199</strain>
    </source>
</reference>
<comment type="caution">
    <text evidence="3">The sequence shown here is derived from an EMBL/GenBank/DDBJ whole genome shotgun (WGS) entry which is preliminary data.</text>
</comment>
<dbReference type="SMART" id="SM00717">
    <property type="entry name" value="SANT"/>
    <property type="match status" value="1"/>
</dbReference>
<dbReference type="OrthoDB" id="608866at2759"/>
<evidence type="ECO:0000259" key="1">
    <source>
        <dbReference type="PROSITE" id="PS50090"/>
    </source>
</evidence>
<protein>
    <submittedName>
        <fullName evidence="3">Myb-like dna-binding domain containing protein</fullName>
    </submittedName>
</protein>
<dbReference type="GeneID" id="36320792"/>
<dbReference type="SUPFAM" id="SSF46689">
    <property type="entry name" value="Homeodomain-like"/>
    <property type="match status" value="1"/>
</dbReference>
<feature type="domain" description="HTH myb-type" evidence="2">
    <location>
        <begin position="31"/>
        <end position="84"/>
    </location>
</feature>
<dbReference type="Proteomes" id="UP000034350">
    <property type="component" value="Unassembled WGS sequence"/>
</dbReference>
<dbReference type="AlphaFoldDB" id="A0A0F9WFT9"/>
<dbReference type="InterPro" id="IPR009057">
    <property type="entry name" value="Homeodomain-like_sf"/>
</dbReference>
<dbReference type="InterPro" id="IPR001005">
    <property type="entry name" value="SANT/Myb"/>
</dbReference>
<dbReference type="RefSeq" id="XP_024331958.1">
    <property type="nucleotide sequence ID" value="XM_024475845.1"/>
</dbReference>
<dbReference type="VEuPathDB" id="MicrosporidiaDB:AAJ76_500025867"/>
<evidence type="ECO:0000259" key="2">
    <source>
        <dbReference type="PROSITE" id="PS51294"/>
    </source>
</evidence>
<dbReference type="GO" id="GO:0003677">
    <property type="term" value="F:DNA binding"/>
    <property type="evidence" value="ECO:0007669"/>
    <property type="project" value="UniProtKB-KW"/>
</dbReference>
<dbReference type="Gene3D" id="1.10.10.60">
    <property type="entry name" value="Homeodomain-like"/>
    <property type="match status" value="1"/>
</dbReference>
<dbReference type="OMA" id="HIACRPE"/>
<name>A0A0F9WFT9_9MICR</name>
<keyword evidence="3" id="KW-0238">DNA-binding</keyword>
<evidence type="ECO:0000313" key="3">
    <source>
        <dbReference type="EMBL" id="KKO76216.1"/>
    </source>
</evidence>
<evidence type="ECO:0000313" key="4">
    <source>
        <dbReference type="Proteomes" id="UP000034350"/>
    </source>
</evidence>
<accession>A0A0F9WFT9</accession>
<dbReference type="VEuPathDB" id="MicrosporidiaDB:G9O61_00g003460"/>
<dbReference type="InterPro" id="IPR017930">
    <property type="entry name" value="Myb_dom"/>
</dbReference>
<dbReference type="Pfam" id="PF00249">
    <property type="entry name" value="Myb_DNA-binding"/>
    <property type="match status" value="1"/>
</dbReference>